<keyword evidence="2" id="KW-1185">Reference proteome</keyword>
<name>A0A9N9IPB2_9GLOM</name>
<organism evidence="1 2">
    <name type="scientific">Dentiscutata erythropus</name>
    <dbReference type="NCBI Taxonomy" id="1348616"/>
    <lineage>
        <taxon>Eukaryota</taxon>
        <taxon>Fungi</taxon>
        <taxon>Fungi incertae sedis</taxon>
        <taxon>Mucoromycota</taxon>
        <taxon>Glomeromycotina</taxon>
        <taxon>Glomeromycetes</taxon>
        <taxon>Diversisporales</taxon>
        <taxon>Gigasporaceae</taxon>
        <taxon>Dentiscutata</taxon>
    </lineage>
</organism>
<accession>A0A9N9IPB2</accession>
<dbReference type="AlphaFoldDB" id="A0A9N9IPB2"/>
<gene>
    <name evidence="1" type="ORF">DERYTH_LOCUS16265</name>
</gene>
<dbReference type="OrthoDB" id="2371840at2759"/>
<evidence type="ECO:0000313" key="2">
    <source>
        <dbReference type="Proteomes" id="UP000789405"/>
    </source>
</evidence>
<comment type="caution">
    <text evidence="1">The sequence shown here is derived from an EMBL/GenBank/DDBJ whole genome shotgun (WGS) entry which is preliminary data.</text>
</comment>
<proteinExistence type="predicted"/>
<feature type="non-terminal residue" evidence="1">
    <location>
        <position position="372"/>
    </location>
</feature>
<dbReference type="EMBL" id="CAJVPY010013999">
    <property type="protein sequence ID" value="CAG8744019.1"/>
    <property type="molecule type" value="Genomic_DNA"/>
</dbReference>
<evidence type="ECO:0000313" key="1">
    <source>
        <dbReference type="EMBL" id="CAG8744019.1"/>
    </source>
</evidence>
<reference evidence="1" key="1">
    <citation type="submission" date="2021-06" db="EMBL/GenBank/DDBJ databases">
        <authorList>
            <person name="Kallberg Y."/>
            <person name="Tangrot J."/>
            <person name="Rosling A."/>
        </authorList>
    </citation>
    <scope>NUCLEOTIDE SEQUENCE</scope>
    <source>
        <strain evidence="1">MA453B</strain>
    </source>
</reference>
<sequence>MGFFVVCVVRETKTIIPDKVVKVLQTETSQFYEIFDTATNDQFEDCVVRVFLRKPPENWVYVEEGLEDIAETSIQESHQNSNAFELLMKNSQNIHLPELKKENTHRDLLYNDIIRLFQNKEVGWKNAKHNTIGKGFIERLTAALWYIDPHRTKFIARSLSLGELFNNLNQYQKDQHFNLFYHTGKHAKTNLNREKLEQLASSLELSVVQLWATSDNWEIIINKVFILISAMQKYAKNLEQINQVMKEIYISDSPARQPANDLKVYSIEPCQKINIKYQQLQDFLSNTNDYNEINLERFLPEDAMQRYHYIKSLQIRFLITLYCYYQSNYLGTINYIWKIPIDFEDRSETTQARVMAAIQEKLPQYFSQQMKK</sequence>
<protein>
    <submittedName>
        <fullName evidence="1">10655_t:CDS:1</fullName>
    </submittedName>
</protein>
<dbReference type="Proteomes" id="UP000789405">
    <property type="component" value="Unassembled WGS sequence"/>
</dbReference>